<feature type="domain" description="Rubredoxin-like" evidence="5">
    <location>
        <begin position="426"/>
        <end position="476"/>
    </location>
</feature>
<sequence length="485" mass="56156">METQQHTVKVNLCGGVVSAGDLYEILLIAQRAGATEVCFGTRQQLFFNINSNMLEDLEYSMLAAAINYELNADQRPNMVSSYVADTIFNSEGWLTEGVYKDIFDLFTHQPQVKINLVDSSQTFVPFFTGNLNFISSAISNYWYLYVRFPKTNQICCCPVLIYSDDIPEASKKIEQLIFHHKDEFYEQLNVNELRFFELLKERVGFSQPVTDKLILPDFQLPYYEGFNKHGNKLWLGIYRRNEYFSIDFLTDVCQLCLQTRIGQLYITPWKSLLIKNIDNNDKSAWGRLLNKHRLNVRHAANELNWQTEDQCREGLELKKQLVREFEEADLRTYRLCFAIKTQARSGLFGSIILKKRDADWDVMYTRDFNPNSKDFVTYKKRVPRNGLSKSLEELCQLYYNFYSDNEPDIAVTGKADNTYGSLPDTKQVYQCVHCLSIYDDAYGDELKGIAAGTDFNVLNDYDCPVCSAPKQDFILINWSVTTQSL</sequence>
<keyword evidence="2" id="KW-0479">Metal-binding</keyword>
<protein>
    <recommendedName>
        <fullName evidence="5">Rubredoxin-like domain-containing protein</fullName>
    </recommendedName>
</protein>
<dbReference type="CDD" id="cd00730">
    <property type="entry name" value="rubredoxin"/>
    <property type="match status" value="1"/>
</dbReference>
<organism evidence="6 7">
    <name type="scientific">Mucilaginibacter defluvii</name>
    <dbReference type="NCBI Taxonomy" id="1196019"/>
    <lineage>
        <taxon>Bacteria</taxon>
        <taxon>Pseudomonadati</taxon>
        <taxon>Bacteroidota</taxon>
        <taxon>Sphingobacteriia</taxon>
        <taxon>Sphingobacteriales</taxon>
        <taxon>Sphingobacteriaceae</taxon>
        <taxon>Mucilaginibacter</taxon>
    </lineage>
</organism>
<dbReference type="PROSITE" id="PS50903">
    <property type="entry name" value="RUBREDOXIN_LIKE"/>
    <property type="match status" value="1"/>
</dbReference>
<dbReference type="Gene3D" id="2.20.28.10">
    <property type="match status" value="1"/>
</dbReference>
<keyword evidence="3" id="KW-0249">Electron transport</keyword>
<dbReference type="InterPro" id="IPR024934">
    <property type="entry name" value="Rubredoxin-like_dom"/>
</dbReference>
<dbReference type="Proteomes" id="UP001501436">
    <property type="component" value="Unassembled WGS sequence"/>
</dbReference>
<gene>
    <name evidence="6" type="ORF">GCM10023313_17390</name>
</gene>
<keyword evidence="7" id="KW-1185">Reference proteome</keyword>
<accession>A0ABP9FSP6</accession>
<dbReference type="InterPro" id="IPR024935">
    <property type="entry name" value="Rubredoxin_dom"/>
</dbReference>
<dbReference type="Pfam" id="PF00301">
    <property type="entry name" value="Rubredoxin"/>
    <property type="match status" value="1"/>
</dbReference>
<dbReference type="EMBL" id="BAABJI010000002">
    <property type="protein sequence ID" value="GAA4914518.1"/>
    <property type="molecule type" value="Genomic_DNA"/>
</dbReference>
<dbReference type="RefSeq" id="WP_345330722.1">
    <property type="nucleotide sequence ID" value="NZ_BAABJI010000002.1"/>
</dbReference>
<evidence type="ECO:0000256" key="2">
    <source>
        <dbReference type="ARBA" id="ARBA00022723"/>
    </source>
</evidence>
<proteinExistence type="predicted"/>
<evidence type="ECO:0000259" key="5">
    <source>
        <dbReference type="PROSITE" id="PS50903"/>
    </source>
</evidence>
<evidence type="ECO:0000313" key="7">
    <source>
        <dbReference type="Proteomes" id="UP001501436"/>
    </source>
</evidence>
<dbReference type="SUPFAM" id="SSF57802">
    <property type="entry name" value="Rubredoxin-like"/>
    <property type="match status" value="1"/>
</dbReference>
<keyword evidence="1" id="KW-0813">Transport</keyword>
<keyword evidence="4" id="KW-0408">Iron</keyword>
<evidence type="ECO:0000256" key="3">
    <source>
        <dbReference type="ARBA" id="ARBA00022982"/>
    </source>
</evidence>
<evidence type="ECO:0000313" key="6">
    <source>
        <dbReference type="EMBL" id="GAA4914518.1"/>
    </source>
</evidence>
<evidence type="ECO:0000256" key="1">
    <source>
        <dbReference type="ARBA" id="ARBA00022448"/>
    </source>
</evidence>
<evidence type="ECO:0000256" key="4">
    <source>
        <dbReference type="ARBA" id="ARBA00023004"/>
    </source>
</evidence>
<comment type="caution">
    <text evidence="6">The sequence shown here is derived from an EMBL/GenBank/DDBJ whole genome shotgun (WGS) entry which is preliminary data.</text>
</comment>
<name>A0ABP9FSP6_9SPHI</name>
<reference evidence="7" key="1">
    <citation type="journal article" date="2019" name="Int. J. Syst. Evol. Microbiol.">
        <title>The Global Catalogue of Microorganisms (GCM) 10K type strain sequencing project: providing services to taxonomists for standard genome sequencing and annotation.</title>
        <authorList>
            <consortium name="The Broad Institute Genomics Platform"/>
            <consortium name="The Broad Institute Genome Sequencing Center for Infectious Disease"/>
            <person name="Wu L."/>
            <person name="Ma J."/>
        </authorList>
    </citation>
    <scope>NUCLEOTIDE SEQUENCE [LARGE SCALE GENOMIC DNA]</scope>
    <source>
        <strain evidence="7">JCM 18283</strain>
    </source>
</reference>